<organism evidence="3">
    <name type="scientific">Mantoniella antarctica</name>
    <dbReference type="NCBI Taxonomy" id="81844"/>
    <lineage>
        <taxon>Eukaryota</taxon>
        <taxon>Viridiplantae</taxon>
        <taxon>Chlorophyta</taxon>
        <taxon>Mamiellophyceae</taxon>
        <taxon>Mamiellales</taxon>
        <taxon>Mamiellaceae</taxon>
        <taxon>Mantoniella</taxon>
    </lineage>
</organism>
<dbReference type="EMBL" id="HBFC01032845">
    <property type="protein sequence ID" value="CAD8720280.1"/>
    <property type="molecule type" value="Transcribed_RNA"/>
</dbReference>
<dbReference type="AlphaFoldDB" id="A0A7S0SZ07"/>
<keyword evidence="1" id="KW-0175">Coiled coil</keyword>
<evidence type="ECO:0000313" key="3">
    <source>
        <dbReference type="EMBL" id="CAD8720280.1"/>
    </source>
</evidence>
<sequence>MALSSSFFSSGAPVASGASDASDAFSDGSGSSDEDADDTYSEGTQEEPVDYEALLADMLRETETKIDAAEAETAASQLTTLEAVRDAEAFKESAARYEQRFHDEVAKMSAHLGATQARHESELATLAAQLQESYVVADEREAAFEVRAKTREAGAAAEIVRWREALVKTSADEVQKYWLSWQPVVDSRDASIAALEARGVELAAKNVLDREAFKTALKTAQDAAADLLHTRSIAHDAISTDAIKRLEEAERVTNDIVAAAEADRDAVVAIAVADAAAAIAASKADCDAIIAEADAAVAAANEARDLAIDDANLVVAEAASAGPALQAHKLREGALEAQVKELSAELSSTKENLESQLAMTRAAGDQKLAMTLERLENEIALHDREMETITKLAEQEKKEAVTREVNRHSKKEVEIMTLVETAMGAHKKQSARTDQLEALVVECQLIVPESVKFWTGRIDVGAAATAAGVAAADKVKHALEDMASEDEARKWAREAAAAAKTAGVIAKGEWTTQAKADAAERRTREAEEAARGAIVREARAIAAREVRASVPTRMVTVSAATAAAAAAAATTTAAAAAATVTSPDPPSYTARPKAKRSDSYAAPVVQAPQNKKDAAAEMVAAAAAASSHWPADASSAPPSQSAVTEEAAVAAAALSLGGGKEEKAAWYSGFF</sequence>
<feature type="compositionally biased region" description="Low complexity" evidence="2">
    <location>
        <begin position="1"/>
        <end position="31"/>
    </location>
</feature>
<evidence type="ECO:0000256" key="2">
    <source>
        <dbReference type="SAM" id="MobiDB-lite"/>
    </source>
</evidence>
<accession>A0A7S0SZ07</accession>
<gene>
    <name evidence="3" type="ORF">MANT1106_LOCUS19492</name>
</gene>
<protein>
    <submittedName>
        <fullName evidence="3">Uncharacterized protein</fullName>
    </submittedName>
</protein>
<evidence type="ECO:0000256" key="1">
    <source>
        <dbReference type="SAM" id="Coils"/>
    </source>
</evidence>
<feature type="region of interest" description="Disordered" evidence="2">
    <location>
        <begin position="1"/>
        <end position="50"/>
    </location>
</feature>
<reference evidence="3" key="1">
    <citation type="submission" date="2021-01" db="EMBL/GenBank/DDBJ databases">
        <authorList>
            <person name="Corre E."/>
            <person name="Pelletier E."/>
            <person name="Niang G."/>
            <person name="Scheremetjew M."/>
            <person name="Finn R."/>
            <person name="Kale V."/>
            <person name="Holt S."/>
            <person name="Cochrane G."/>
            <person name="Meng A."/>
            <person name="Brown T."/>
            <person name="Cohen L."/>
        </authorList>
    </citation>
    <scope>NUCLEOTIDE SEQUENCE</scope>
    <source>
        <strain evidence="3">SL-175</strain>
    </source>
</reference>
<proteinExistence type="predicted"/>
<name>A0A7S0SZ07_9CHLO</name>
<feature type="coiled-coil region" evidence="1">
    <location>
        <begin position="325"/>
        <end position="392"/>
    </location>
</feature>
<feature type="region of interest" description="Disordered" evidence="2">
    <location>
        <begin position="576"/>
        <end position="608"/>
    </location>
</feature>
<feature type="compositionally biased region" description="Acidic residues" evidence="2">
    <location>
        <begin position="32"/>
        <end position="50"/>
    </location>
</feature>